<reference evidence="3" key="1">
    <citation type="submission" date="2020-10" db="EMBL/GenBank/DDBJ databases">
        <title>Taxonomic study of unclassified bacteria belonging to the class Ktedonobacteria.</title>
        <authorList>
            <person name="Yabe S."/>
            <person name="Wang C.M."/>
            <person name="Zheng Y."/>
            <person name="Sakai Y."/>
            <person name="Cavaletti L."/>
            <person name="Monciardini P."/>
            <person name="Donadio S."/>
        </authorList>
    </citation>
    <scope>NUCLEOTIDE SEQUENCE</scope>
    <source>
        <strain evidence="3">SOSP1-1</strain>
    </source>
</reference>
<feature type="transmembrane region" description="Helical" evidence="2">
    <location>
        <begin position="431"/>
        <end position="448"/>
    </location>
</feature>
<gene>
    <name evidence="3" type="ORF">KSX_36990</name>
</gene>
<feature type="transmembrane region" description="Helical" evidence="2">
    <location>
        <begin position="248"/>
        <end position="268"/>
    </location>
</feature>
<feature type="transmembrane region" description="Helical" evidence="2">
    <location>
        <begin position="783"/>
        <end position="800"/>
    </location>
</feature>
<feature type="transmembrane region" description="Helical" evidence="2">
    <location>
        <begin position="1157"/>
        <end position="1177"/>
    </location>
</feature>
<protein>
    <submittedName>
        <fullName evidence="3">Uncharacterized protein</fullName>
    </submittedName>
</protein>
<feature type="region of interest" description="Disordered" evidence="1">
    <location>
        <begin position="134"/>
        <end position="172"/>
    </location>
</feature>
<feature type="transmembrane region" description="Helical" evidence="2">
    <location>
        <begin position="280"/>
        <end position="299"/>
    </location>
</feature>
<dbReference type="Proteomes" id="UP000612362">
    <property type="component" value="Unassembled WGS sequence"/>
</dbReference>
<feature type="transmembrane region" description="Helical" evidence="2">
    <location>
        <begin position="328"/>
        <end position="346"/>
    </location>
</feature>
<comment type="caution">
    <text evidence="3">The sequence shown here is derived from an EMBL/GenBank/DDBJ whole genome shotgun (WGS) entry which is preliminary data.</text>
</comment>
<keyword evidence="2" id="KW-1133">Transmembrane helix</keyword>
<evidence type="ECO:0000313" key="4">
    <source>
        <dbReference type="Proteomes" id="UP000612362"/>
    </source>
</evidence>
<dbReference type="EMBL" id="BNJF01000001">
    <property type="protein sequence ID" value="GHO45536.1"/>
    <property type="molecule type" value="Genomic_DNA"/>
</dbReference>
<feature type="transmembrane region" description="Helical" evidence="2">
    <location>
        <begin position="952"/>
        <end position="971"/>
    </location>
</feature>
<feature type="transmembrane region" description="Helical" evidence="2">
    <location>
        <begin position="1076"/>
        <end position="1093"/>
    </location>
</feature>
<feature type="transmembrane region" description="Helical" evidence="2">
    <location>
        <begin position="594"/>
        <end position="611"/>
    </location>
</feature>
<feature type="transmembrane region" description="Helical" evidence="2">
    <location>
        <begin position="1265"/>
        <end position="1284"/>
    </location>
</feature>
<feature type="transmembrane region" description="Helical" evidence="2">
    <location>
        <begin position="723"/>
        <end position="745"/>
    </location>
</feature>
<feature type="transmembrane region" description="Helical" evidence="2">
    <location>
        <begin position="900"/>
        <end position="920"/>
    </location>
</feature>
<feature type="transmembrane region" description="Helical" evidence="2">
    <location>
        <begin position="217"/>
        <end position="236"/>
    </location>
</feature>
<feature type="transmembrane region" description="Helical" evidence="2">
    <location>
        <begin position="531"/>
        <end position="554"/>
    </location>
</feature>
<feature type="compositionally biased region" description="Pro residues" evidence="1">
    <location>
        <begin position="158"/>
        <end position="172"/>
    </location>
</feature>
<evidence type="ECO:0000256" key="2">
    <source>
        <dbReference type="SAM" id="Phobius"/>
    </source>
</evidence>
<feature type="transmembrane region" description="Helical" evidence="2">
    <location>
        <begin position="1539"/>
        <end position="1560"/>
    </location>
</feature>
<keyword evidence="2" id="KW-0812">Transmembrane</keyword>
<feature type="transmembrane region" description="Helical" evidence="2">
    <location>
        <begin position="1224"/>
        <end position="1244"/>
    </location>
</feature>
<feature type="transmembrane region" description="Helical" evidence="2">
    <location>
        <begin position="1342"/>
        <end position="1359"/>
    </location>
</feature>
<feature type="transmembrane region" description="Helical" evidence="2">
    <location>
        <begin position="1488"/>
        <end position="1508"/>
    </location>
</feature>
<accession>A0A8J3MT57</accession>
<proteinExistence type="predicted"/>
<feature type="transmembrane region" description="Helical" evidence="2">
    <location>
        <begin position="1514"/>
        <end position="1532"/>
    </location>
</feature>
<feature type="transmembrane region" description="Helical" evidence="2">
    <location>
        <begin position="191"/>
        <end position="211"/>
    </location>
</feature>
<feature type="transmembrane region" description="Helical" evidence="2">
    <location>
        <begin position="1025"/>
        <end position="1045"/>
    </location>
</feature>
<feature type="transmembrane region" description="Helical" evidence="2">
    <location>
        <begin position="367"/>
        <end position="385"/>
    </location>
</feature>
<feature type="transmembrane region" description="Helical" evidence="2">
    <location>
        <begin position="304"/>
        <end position="322"/>
    </location>
</feature>
<feature type="transmembrane region" description="Helical" evidence="2">
    <location>
        <begin position="618"/>
        <end position="638"/>
    </location>
</feature>
<feature type="compositionally biased region" description="Polar residues" evidence="1">
    <location>
        <begin position="134"/>
        <end position="144"/>
    </location>
</feature>
<feature type="transmembrane region" description="Helical" evidence="2">
    <location>
        <begin position="927"/>
        <end position="946"/>
    </location>
</feature>
<sequence length="1597" mass="173926">MPTIAHWCGCCALPIRGNPPNDECPRCHYPVEIRKEESFLERSLRDLHRATIYQRNILTVSELISTYQARMLLLQREQQAKVVAQALASMPEAPVKPATTSSTDIQVEQTTQKIPTVEPALSAHITFFPEPVASLTNPSTTQASKPVRSADETITSPTPTPKPKSTPVAPPPVQAPRQVFSLKSFFEDQTINIVASLGAFMILAGSLGFVATTDKPLVSFLIMLLVHAIFGVVGLIAQRFASFRVVSLIYTAIFALLIPLVGFSAYQLAAGSLVTISPPALIAMASAYAAIAYGSLAVYQRFSIFSYLALVALSIADLAAAYALHLSAPWMGCALMPLALLAMIILPKDKMSVSIFDGRLAILREPLAIAMYTWVVICVLSISYALMRALLSASISSGVSDLEPRFALCGQVALLLLWASGMAWRTSKGRWILGSYYLFATLALSIAFTLSLHAAGYALVLIGTALCYHLLIRFSPAFMSALQPQKLEMHLEAVTIFLTAVAPLVGMLNMPQLLIQRTFDAGNPFTLPADAIATLIVCTLGLLITLSALAHHMARSPRTTDSKFKITLFLLLGGYLLYWGCGALTLLLPVHPTWLFLGVTLLLTALAYMVRRDHGASLGLPLELVALAGIGLTLTFAISLPDTILLMLLFGFEGIYYILALSQCRPRLLWLMALFPYLTLGPLFHHQALLFCLSLGLPIGAALLRNRSRQAHEGMKLSFTWEWVFFMQALLYGLYNLTFIGLDILFPGEFNTLARELHISMPAVLKLALLAGVWYLVAVITRRTFWLSITTFFAIIAVCLPDNNFQFQSWLAPLSILITLGILMRFGRVWSLPFAITAILATFMVSVSGQAEHMQTAMTWVLLGCAALYYVAGVISHEPLATALAPATFLLLIKVSPNTFALLAWFAPLSIILTLGARLLLGRKYSLSLGLTSFIAICVLGILGGTSSNQGTLTTTFWLLLLCAALVYGASVIARERVFAWGASALIVWAFLLPVNMFAFIVWIAPLSILLALGVRLVAGRQAALPLALAAGIATLAVGITGATWNEMATAAWVLLLCAQLIYISGLVSRESSVTWLAPLFTTWSVYYAGLQGDLYRPALVALTFALLGIVSRYISFLKTEESAWWRSYRLPLYATALASALLTGIYGSLANVNVPFYTAVPDILVLYALIGYIVLLNEHQVTTLWQGLVLGFSIWGLALGTRVATCDMASHACSPLQIQQEGWYLLALTLGLGIVGLLVGRLARYIAPSVQDDERRGAILALRFNACWYLASLMGIIILTSWQQSISNYQYSGLTPLWLTSLLALSLIVMFVESLPEMLVLCASLAFWVIRDMPWADWQQALAYSGLMLLVFASPWLWQRRALVTRWFSPQSIAQVLSLGGQCLVVLWLAGRGGLVDQSSPLTHTSAFSLLLLAGLASLTGYTQHARQWHRWYYYIALLLASGAISWELLALQQTSFDVLTLPLATGVILVAAFLQRDEGLPAQRIGARLSAILGAALLLLPTLWLSFSGKNLTPTLLLGGEALILLIIGIGTRIRVFVLSGAALVIVAAMHALFLPTLGLPPSLALAIMGLTLLALATSLSLTRHRLRHAWTQWQ</sequence>
<feature type="transmembrane region" description="Helical" evidence="2">
    <location>
        <begin position="1000"/>
        <end position="1018"/>
    </location>
</feature>
<feature type="transmembrane region" description="Helical" evidence="2">
    <location>
        <begin position="757"/>
        <end position="777"/>
    </location>
</feature>
<keyword evidence="4" id="KW-1185">Reference proteome</keyword>
<feature type="transmembrane region" description="Helical" evidence="2">
    <location>
        <begin position="830"/>
        <end position="848"/>
    </location>
</feature>
<feature type="transmembrane region" description="Helical" evidence="2">
    <location>
        <begin position="860"/>
        <end position="880"/>
    </location>
</feature>
<feature type="transmembrane region" description="Helical" evidence="2">
    <location>
        <begin position="1457"/>
        <end position="1476"/>
    </location>
</feature>
<feature type="transmembrane region" description="Helical" evidence="2">
    <location>
        <begin position="978"/>
        <end position="994"/>
    </location>
</feature>
<feature type="transmembrane region" description="Helical" evidence="2">
    <location>
        <begin position="454"/>
        <end position="472"/>
    </location>
</feature>
<organism evidence="3 4">
    <name type="scientific">Ktedonospora formicarum</name>
    <dbReference type="NCBI Taxonomy" id="2778364"/>
    <lineage>
        <taxon>Bacteria</taxon>
        <taxon>Bacillati</taxon>
        <taxon>Chloroflexota</taxon>
        <taxon>Ktedonobacteria</taxon>
        <taxon>Ktedonobacterales</taxon>
        <taxon>Ktedonobacteraceae</taxon>
        <taxon>Ktedonospora</taxon>
    </lineage>
</organism>
<feature type="transmembrane region" description="Helical" evidence="2">
    <location>
        <begin position="1184"/>
        <end position="1204"/>
    </location>
</feature>
<evidence type="ECO:0000256" key="1">
    <source>
        <dbReference type="SAM" id="MobiDB-lite"/>
    </source>
</evidence>
<feature type="transmembrane region" description="Helical" evidence="2">
    <location>
        <begin position="644"/>
        <end position="662"/>
    </location>
</feature>
<feature type="transmembrane region" description="Helical" evidence="2">
    <location>
        <begin position="1566"/>
        <end position="1585"/>
    </location>
</feature>
<feature type="transmembrane region" description="Helical" evidence="2">
    <location>
        <begin position="1131"/>
        <end position="1151"/>
    </location>
</feature>
<feature type="transmembrane region" description="Helical" evidence="2">
    <location>
        <begin position="1051"/>
        <end position="1069"/>
    </location>
</feature>
<feature type="transmembrane region" description="Helical" evidence="2">
    <location>
        <begin position="683"/>
        <end position="703"/>
    </location>
</feature>
<feature type="transmembrane region" description="Helical" evidence="2">
    <location>
        <begin position="1433"/>
        <end position="1451"/>
    </location>
</feature>
<feature type="transmembrane region" description="Helical" evidence="2">
    <location>
        <begin position="493"/>
        <end position="511"/>
    </location>
</feature>
<dbReference type="RefSeq" id="WP_220194861.1">
    <property type="nucleotide sequence ID" value="NZ_BNJF01000001.1"/>
</dbReference>
<name>A0A8J3MT57_9CHLR</name>
<feature type="transmembrane region" description="Helical" evidence="2">
    <location>
        <begin position="405"/>
        <end position="424"/>
    </location>
</feature>
<feature type="transmembrane region" description="Helical" evidence="2">
    <location>
        <begin position="566"/>
        <end position="588"/>
    </location>
</feature>
<evidence type="ECO:0000313" key="3">
    <source>
        <dbReference type="EMBL" id="GHO45536.1"/>
    </source>
</evidence>
<feature type="transmembrane region" description="Helical" evidence="2">
    <location>
        <begin position="1099"/>
        <end position="1119"/>
    </location>
</feature>
<feature type="transmembrane region" description="Helical" evidence="2">
    <location>
        <begin position="1371"/>
        <end position="1391"/>
    </location>
</feature>
<keyword evidence="2" id="KW-0472">Membrane</keyword>